<protein>
    <submittedName>
        <fullName evidence="1">Uncharacterized protein</fullName>
    </submittedName>
</protein>
<feature type="non-terminal residue" evidence="1">
    <location>
        <position position="1"/>
    </location>
</feature>
<organism evidence="1">
    <name type="scientific">Dendroctonus ponderosae</name>
    <name type="common">Mountain pine beetle</name>
    <dbReference type="NCBI Taxonomy" id="77166"/>
    <lineage>
        <taxon>Eukaryota</taxon>
        <taxon>Metazoa</taxon>
        <taxon>Ecdysozoa</taxon>
        <taxon>Arthropoda</taxon>
        <taxon>Hexapoda</taxon>
        <taxon>Insecta</taxon>
        <taxon>Pterygota</taxon>
        <taxon>Neoptera</taxon>
        <taxon>Endopterygota</taxon>
        <taxon>Coleoptera</taxon>
        <taxon>Polyphaga</taxon>
        <taxon>Cucujiformia</taxon>
        <taxon>Curculionidae</taxon>
        <taxon>Scolytinae</taxon>
        <taxon>Dendroctonus</taxon>
    </lineage>
</organism>
<reference evidence="1" key="1">
    <citation type="journal article" date="2013" name="Genome Biol.">
        <title>Draft genome of the mountain pine beetle, Dendroctonus ponderosae Hopkins, a major forest pest.</title>
        <authorList>
            <person name="Keeling C.I."/>
            <person name="Yuen M.M."/>
            <person name="Liao N.Y."/>
            <person name="Docking T.R."/>
            <person name="Chan S.K."/>
            <person name="Taylor G.A."/>
            <person name="Palmquist D.L."/>
            <person name="Jackman S.D."/>
            <person name="Nguyen A."/>
            <person name="Li M."/>
            <person name="Henderson H."/>
            <person name="Janes J.K."/>
            <person name="Zhao Y."/>
            <person name="Pandoh P."/>
            <person name="Moore R."/>
            <person name="Sperling F.A."/>
            <person name="Huber D.P."/>
            <person name="Birol I."/>
            <person name="Jones S.J."/>
            <person name="Bohlmann J."/>
        </authorList>
    </citation>
    <scope>NUCLEOTIDE SEQUENCE</scope>
</reference>
<dbReference type="AlphaFoldDB" id="N6UC47"/>
<gene>
    <name evidence="1" type="ORF">YQE_05358</name>
</gene>
<sequence>MDSNGFAVDCNHQSWECLMGNLNFLSRAIVNDLINFFSTLLVPLGGFFDTSTVNAVFVVLQDHFQHAVGMQAKISWKLSPFFS</sequence>
<accession>N6UC47</accession>
<proteinExistence type="predicted"/>
<dbReference type="EMBL" id="KB740923">
    <property type="protein sequence ID" value="ENN78206.1"/>
    <property type="molecule type" value="Genomic_DNA"/>
</dbReference>
<evidence type="ECO:0000313" key="1">
    <source>
        <dbReference type="EMBL" id="ENN78206.1"/>
    </source>
</evidence>
<name>N6UC47_DENPD</name>
<dbReference type="HOGENOM" id="CLU_2544920_0_0_1"/>